<gene>
    <name evidence="1" type="ORF">BJI69_19890</name>
</gene>
<dbReference type="AlphaFoldDB" id="A0A0G9HHJ8"/>
<keyword evidence="2" id="KW-1185">Reference proteome</keyword>
<sequence length="144" mass="16247">MIHALLAILLLGDPIPHSPDCGAELHIAEIARTQLSVKKAVPVETLSGEFPTKHGTYECVRVSFLLTPWGSMYYLRFHESTGNFVFEMAARRAIEKYEFKGSVLGVFDTKTLILKGIYNKRSPDWDVYCATHHCIDGPENRRPP</sequence>
<protein>
    <submittedName>
        <fullName evidence="1">Uncharacterized protein</fullName>
    </submittedName>
</protein>
<proteinExistence type="predicted"/>
<organism evidence="1 2">
    <name type="scientific">Luteibacter rhizovicinus DSM 16549</name>
    <dbReference type="NCBI Taxonomy" id="1440763"/>
    <lineage>
        <taxon>Bacteria</taxon>
        <taxon>Pseudomonadati</taxon>
        <taxon>Pseudomonadota</taxon>
        <taxon>Gammaproteobacteria</taxon>
        <taxon>Lysobacterales</taxon>
        <taxon>Rhodanobacteraceae</taxon>
        <taxon>Luteibacter</taxon>
    </lineage>
</organism>
<accession>A0A0G9HHJ8</accession>
<dbReference type="Proteomes" id="UP000182987">
    <property type="component" value="Chromosome"/>
</dbReference>
<evidence type="ECO:0000313" key="1">
    <source>
        <dbReference type="EMBL" id="APG05940.1"/>
    </source>
</evidence>
<reference evidence="2" key="1">
    <citation type="submission" date="2016-09" db="EMBL/GenBank/DDBJ databases">
        <authorList>
            <person name="Lysoe E."/>
        </authorList>
    </citation>
    <scope>NUCLEOTIDE SEQUENCE [LARGE SCALE GENOMIC DNA]</scope>
    <source>
        <strain evidence="2">LJ96T</strain>
    </source>
</reference>
<dbReference type="RefSeq" id="WP_046967441.1">
    <property type="nucleotide sequence ID" value="NZ_JPLB01000029.1"/>
</dbReference>
<name>A0A0G9HHJ8_9GAMM</name>
<evidence type="ECO:0000313" key="2">
    <source>
        <dbReference type="Proteomes" id="UP000182987"/>
    </source>
</evidence>
<dbReference type="EMBL" id="CP017480">
    <property type="protein sequence ID" value="APG05940.1"/>
    <property type="molecule type" value="Genomic_DNA"/>
</dbReference>
<dbReference type="KEGG" id="lrz:BJI69_19890"/>
<dbReference type="PATRIC" id="fig|1440763.5.peg.1647"/>